<evidence type="ECO:0000313" key="1">
    <source>
        <dbReference type="EMBL" id="ALU12273.1"/>
    </source>
</evidence>
<proteinExistence type="predicted"/>
<protein>
    <submittedName>
        <fullName evidence="1">Uncharacterized protein</fullName>
    </submittedName>
</protein>
<evidence type="ECO:0000313" key="2">
    <source>
        <dbReference type="Proteomes" id="UP000060778"/>
    </source>
</evidence>
<accession>A0A0U2WMT7</accession>
<reference evidence="1 2" key="1">
    <citation type="submission" date="2013-11" db="EMBL/GenBank/DDBJ databases">
        <title>Comparative genomics of Ignicoccus.</title>
        <authorList>
            <person name="Podar M."/>
        </authorList>
    </citation>
    <scope>NUCLEOTIDE SEQUENCE [LARGE SCALE GENOMIC DNA]</scope>
    <source>
        <strain evidence="1 2">DSM 13165</strain>
    </source>
</reference>
<dbReference type="STRING" id="940295.EYM_01995"/>
<gene>
    <name evidence="1" type="ORF">EYM_01995</name>
</gene>
<dbReference type="GeneID" id="43131603"/>
<dbReference type="Proteomes" id="UP000060778">
    <property type="component" value="Chromosome"/>
</dbReference>
<organism evidence="1 2">
    <name type="scientific">Ignicoccus islandicus DSM 13165</name>
    <dbReference type="NCBI Taxonomy" id="940295"/>
    <lineage>
        <taxon>Archaea</taxon>
        <taxon>Thermoproteota</taxon>
        <taxon>Thermoprotei</taxon>
        <taxon>Desulfurococcales</taxon>
        <taxon>Desulfurococcaceae</taxon>
        <taxon>Ignicoccus</taxon>
    </lineage>
</organism>
<dbReference type="RefSeq" id="WP_157058723.1">
    <property type="nucleotide sequence ID" value="NZ_CP006867.1"/>
</dbReference>
<dbReference type="AlphaFoldDB" id="A0A0U2WMT7"/>
<name>A0A0U2WMT7_9CREN</name>
<keyword evidence="2" id="KW-1185">Reference proteome</keyword>
<dbReference type="EMBL" id="CP006867">
    <property type="protein sequence ID" value="ALU12273.1"/>
    <property type="molecule type" value="Genomic_DNA"/>
</dbReference>
<sequence length="57" mass="6583">MFDDIECVQTVRIKKELKDMFLLENDMGGLAIVPKKNICDVIKKLKICIENLNVKCK</sequence>
<dbReference type="KEGG" id="iis:EYM_01995"/>